<dbReference type="InterPro" id="IPR034964">
    <property type="entry name" value="LS"/>
</dbReference>
<evidence type="ECO:0000256" key="5">
    <source>
        <dbReference type="ARBA" id="ARBA00022679"/>
    </source>
</evidence>
<dbReference type="HAMAP" id="MF_00178">
    <property type="entry name" value="Lumazine_synth"/>
    <property type="match status" value="1"/>
</dbReference>
<evidence type="ECO:0000313" key="10">
    <source>
        <dbReference type="Proteomes" id="UP000185598"/>
    </source>
</evidence>
<dbReference type="GO" id="GO:0000906">
    <property type="term" value="F:6,7-dimethyl-8-ribityllumazine synthase activity"/>
    <property type="evidence" value="ECO:0007669"/>
    <property type="project" value="UniProtKB-UniRule"/>
</dbReference>
<evidence type="ECO:0000313" key="8">
    <source>
        <dbReference type="EMBL" id="MBB4008760.1"/>
    </source>
</evidence>
<comment type="pathway">
    <text evidence="1 7">Cofactor biosynthesis; riboflavin biosynthesis; riboflavin from 2-hydroxy-3-oxobutyl phosphate and 5-amino-6-(D-ribitylamino)uracil: step 1/2.</text>
</comment>
<name>A0A1Q9A6B7_9HYPH</name>
<dbReference type="Gene3D" id="3.40.50.960">
    <property type="entry name" value="Lumazine/riboflavin synthase"/>
    <property type="match status" value="1"/>
</dbReference>
<comment type="caution">
    <text evidence="9">The sequence shown here is derived from an EMBL/GenBank/DDBJ whole genome shotgun (WGS) entry which is preliminary data.</text>
</comment>
<comment type="function">
    <text evidence="7">Catalyzes the formation of 6,7-dimethyl-8-ribityllumazine by condensation of 5-amino-6-(D-ribitylamino)uracil with 3,4-dihydroxy-2-butanone 4-phosphate. This is the penultimate step in the biosynthesis of riboflavin.</text>
</comment>
<dbReference type="UniPathway" id="UPA00275">
    <property type="reaction ID" value="UER00404"/>
</dbReference>
<evidence type="ECO:0000313" key="9">
    <source>
        <dbReference type="EMBL" id="OLP50116.1"/>
    </source>
</evidence>
<feature type="binding site" evidence="7">
    <location>
        <position position="124"/>
    </location>
    <ligand>
        <name>(2S)-2-hydroxy-3-oxobutyl phosphate</name>
        <dbReference type="ChEBI" id="CHEBI:58830"/>
    </ligand>
</feature>
<evidence type="ECO:0000256" key="3">
    <source>
        <dbReference type="ARBA" id="ARBA00012664"/>
    </source>
</evidence>
<dbReference type="SUPFAM" id="SSF52121">
    <property type="entry name" value="Lumazine synthase"/>
    <property type="match status" value="1"/>
</dbReference>
<comment type="caution">
    <text evidence="7">Lacks conserved residue(s) required for the propagation of feature annotation.</text>
</comment>
<reference evidence="8 11" key="2">
    <citation type="submission" date="2020-08" db="EMBL/GenBank/DDBJ databases">
        <title>Genomic Encyclopedia of Type Strains, Phase IV (KMG-IV): sequencing the most valuable type-strain genomes for metagenomic binning, comparative biology and taxonomic classification.</title>
        <authorList>
            <person name="Goeker M."/>
        </authorList>
    </citation>
    <scope>NUCLEOTIDE SEQUENCE [LARGE SCALE GENOMIC DNA]</scope>
    <source>
        <strain evidence="8 11">DSM 100021</strain>
    </source>
</reference>
<dbReference type="EMBL" id="JACIED010000003">
    <property type="protein sequence ID" value="MBB4008760.1"/>
    <property type="molecule type" value="Genomic_DNA"/>
</dbReference>
<evidence type="ECO:0000256" key="7">
    <source>
        <dbReference type="HAMAP-Rule" id="MF_00178"/>
    </source>
</evidence>
<dbReference type="GO" id="GO:0009349">
    <property type="term" value="C:riboflavin synthase complex"/>
    <property type="evidence" value="ECO:0007669"/>
    <property type="project" value="InterPro"/>
</dbReference>
<feature type="binding site" evidence="7">
    <location>
        <position position="19"/>
    </location>
    <ligand>
        <name>5-amino-6-(D-ribitylamino)uracil</name>
        <dbReference type="ChEBI" id="CHEBI:15934"/>
    </ligand>
</feature>
<dbReference type="GO" id="GO:0005829">
    <property type="term" value="C:cytosol"/>
    <property type="evidence" value="ECO:0007669"/>
    <property type="project" value="TreeGrafter"/>
</dbReference>
<feature type="binding site" evidence="7">
    <location>
        <begin position="53"/>
        <end position="55"/>
    </location>
    <ligand>
        <name>5-amino-6-(D-ribitylamino)uracil</name>
        <dbReference type="ChEBI" id="CHEBI:15934"/>
    </ligand>
</feature>
<dbReference type="Pfam" id="PF00885">
    <property type="entry name" value="DMRL_synthase"/>
    <property type="match status" value="1"/>
</dbReference>
<evidence type="ECO:0000256" key="2">
    <source>
        <dbReference type="ARBA" id="ARBA00007424"/>
    </source>
</evidence>
<dbReference type="Proteomes" id="UP000185598">
    <property type="component" value="Unassembled WGS sequence"/>
</dbReference>
<keyword evidence="10" id="KW-1185">Reference proteome</keyword>
<dbReference type="Proteomes" id="UP000544107">
    <property type="component" value="Unassembled WGS sequence"/>
</dbReference>
<dbReference type="PANTHER" id="PTHR21058:SF0">
    <property type="entry name" value="6,7-DIMETHYL-8-RIBITYLLUMAZINE SYNTHASE"/>
    <property type="match status" value="1"/>
</dbReference>
<keyword evidence="5 7" id="KW-0808">Transferase</keyword>
<gene>
    <name evidence="7" type="primary">ribH</name>
    <name evidence="9" type="ORF">BJF91_12335</name>
    <name evidence="8" type="ORF">GGQ71_003040</name>
</gene>
<dbReference type="InterPro" id="IPR036467">
    <property type="entry name" value="LS/RS_sf"/>
</dbReference>
<dbReference type="PANTHER" id="PTHR21058">
    <property type="entry name" value="6,7-DIMETHYL-8-RIBITYLLUMAZINE SYNTHASE DMRL SYNTHASE LUMAZINE SYNTHASE"/>
    <property type="match status" value="1"/>
</dbReference>
<dbReference type="OrthoDB" id="9797659at2"/>
<dbReference type="InterPro" id="IPR002180">
    <property type="entry name" value="LS/RS"/>
</dbReference>
<organism evidence="9 10">
    <name type="scientific">Allorhizobium taibaishanense</name>
    <dbReference type="NCBI Taxonomy" id="887144"/>
    <lineage>
        <taxon>Bacteria</taxon>
        <taxon>Pseudomonadati</taxon>
        <taxon>Pseudomonadota</taxon>
        <taxon>Alphaproteobacteria</taxon>
        <taxon>Hyphomicrobiales</taxon>
        <taxon>Rhizobiaceae</taxon>
        <taxon>Rhizobium/Agrobacterium group</taxon>
        <taxon>Allorhizobium</taxon>
    </lineage>
</organism>
<proteinExistence type="inferred from homology"/>
<protein>
    <recommendedName>
        <fullName evidence="3 7">6,7-dimethyl-8-ribityllumazine synthase</fullName>
        <shortName evidence="7">DMRL synthase</shortName>
        <shortName evidence="7">LS</shortName>
        <shortName evidence="7">Lumazine synthase</shortName>
        <ecNumber evidence="3 7">2.5.1.78</ecNumber>
    </recommendedName>
</protein>
<dbReference type="AlphaFoldDB" id="A0A1Q9A6B7"/>
<evidence type="ECO:0000256" key="1">
    <source>
        <dbReference type="ARBA" id="ARBA00004917"/>
    </source>
</evidence>
<sequence length="158" mass="16979">MTIAARLEPNRIAVIRARWHAGIVDQCVNAFVAEWQALGGTASEIDIVDVPGALEIPLHAQTLAKTGKYRAILGCALVVDGGIYRHDFVAGTVLDGIMRVQLDTEVPVLSAVLTPHNFQESEAHIAFFRDHFVIKGKEAANACKAILAARAEVLVSAI</sequence>
<evidence type="ECO:0000256" key="4">
    <source>
        <dbReference type="ARBA" id="ARBA00022619"/>
    </source>
</evidence>
<dbReference type="RefSeq" id="WP_075614007.1">
    <property type="nucleotide sequence ID" value="NZ_JACIED010000003.1"/>
</dbReference>
<feature type="binding site" evidence="7">
    <location>
        <position position="110"/>
    </location>
    <ligand>
        <name>5-amino-6-(D-ribitylamino)uracil</name>
        <dbReference type="ChEBI" id="CHEBI:15934"/>
    </ligand>
</feature>
<comment type="catalytic activity">
    <reaction evidence="6 7">
        <text>(2S)-2-hydroxy-3-oxobutyl phosphate + 5-amino-6-(D-ribitylamino)uracil = 6,7-dimethyl-8-(1-D-ribityl)lumazine + phosphate + 2 H2O + H(+)</text>
        <dbReference type="Rhea" id="RHEA:26152"/>
        <dbReference type="ChEBI" id="CHEBI:15377"/>
        <dbReference type="ChEBI" id="CHEBI:15378"/>
        <dbReference type="ChEBI" id="CHEBI:15934"/>
        <dbReference type="ChEBI" id="CHEBI:43474"/>
        <dbReference type="ChEBI" id="CHEBI:58201"/>
        <dbReference type="ChEBI" id="CHEBI:58830"/>
        <dbReference type="EC" id="2.5.1.78"/>
    </reaction>
</comment>
<comment type="similarity">
    <text evidence="2 7">Belongs to the DMRL synthase family.</text>
</comment>
<feature type="active site" description="Proton donor" evidence="7">
    <location>
        <position position="85"/>
    </location>
</feature>
<evidence type="ECO:0000313" key="11">
    <source>
        <dbReference type="Proteomes" id="UP000544107"/>
    </source>
</evidence>
<dbReference type="EMBL" id="MKIN01000021">
    <property type="protein sequence ID" value="OLP50116.1"/>
    <property type="molecule type" value="Genomic_DNA"/>
</dbReference>
<dbReference type="GO" id="GO:0009231">
    <property type="term" value="P:riboflavin biosynthetic process"/>
    <property type="evidence" value="ECO:0007669"/>
    <property type="project" value="UniProtKB-UniRule"/>
</dbReference>
<feature type="binding site" evidence="7">
    <location>
        <begin position="77"/>
        <end position="79"/>
    </location>
    <ligand>
        <name>5-amino-6-(D-ribitylamino)uracil</name>
        <dbReference type="ChEBI" id="CHEBI:15934"/>
    </ligand>
</feature>
<accession>A0A1Q9A6B7</accession>
<dbReference type="STRING" id="887144.BJF91_12335"/>
<reference evidence="9 10" key="1">
    <citation type="submission" date="2016-09" db="EMBL/GenBank/DDBJ databases">
        <title>Rhizobium oryziradicis sp. nov., isolated from the root of rice.</title>
        <authorList>
            <person name="Zhao J."/>
            <person name="Zhang X."/>
        </authorList>
    </citation>
    <scope>NUCLEOTIDE SEQUENCE [LARGE SCALE GENOMIC DNA]</scope>
    <source>
        <strain evidence="9 10">14971</strain>
    </source>
</reference>
<dbReference type="NCBIfam" id="NF009084">
    <property type="entry name" value="PRK12419.1"/>
    <property type="match status" value="1"/>
</dbReference>
<keyword evidence="4 7" id="KW-0686">Riboflavin biosynthesis</keyword>
<evidence type="ECO:0000256" key="6">
    <source>
        <dbReference type="ARBA" id="ARBA00048785"/>
    </source>
</evidence>
<dbReference type="EC" id="2.5.1.78" evidence="3 7"/>